<reference evidence="1 2" key="1">
    <citation type="submission" date="2020-02" db="EMBL/GenBank/DDBJ databases">
        <authorList>
            <person name="Ferguson B K."/>
        </authorList>
    </citation>
    <scope>NUCLEOTIDE SEQUENCE [LARGE SCALE GENOMIC DNA]</scope>
</reference>
<evidence type="ECO:0000313" key="1">
    <source>
        <dbReference type="EMBL" id="CAB0041246.1"/>
    </source>
</evidence>
<evidence type="ECO:0000313" key="2">
    <source>
        <dbReference type="Proteomes" id="UP000479190"/>
    </source>
</evidence>
<dbReference type="Proteomes" id="UP000479190">
    <property type="component" value="Unassembled WGS sequence"/>
</dbReference>
<sequence>QRRPGGSRGARPSGWFDLRVRNSCAGGRTKSRIRKLCDGLHFGFFIESSEKKARIGYAYRSQMLESVLYEILALANYSSTTCRLYGASFATEHFHLKINEHPVSLSPSWEHFKLKLVRTLVKSACPRSSSMPAFTGIAPRTKRLKNNAKGGKNSFNPRMESPMSRWTASCIQTYNPAHISLYSWSKCRCGAKLVPARCSTRNFFPLG</sequence>
<name>A0A6H5IUV1_9HYME</name>
<gene>
    <name evidence="1" type="ORF">TBRA_LOCUS12922</name>
</gene>
<dbReference type="EMBL" id="CADCXV010001102">
    <property type="protein sequence ID" value="CAB0041246.1"/>
    <property type="molecule type" value="Genomic_DNA"/>
</dbReference>
<feature type="non-terminal residue" evidence="1">
    <location>
        <position position="1"/>
    </location>
</feature>
<accession>A0A6H5IUV1</accession>
<proteinExistence type="predicted"/>
<keyword evidence="2" id="KW-1185">Reference proteome</keyword>
<organism evidence="1 2">
    <name type="scientific">Trichogramma brassicae</name>
    <dbReference type="NCBI Taxonomy" id="86971"/>
    <lineage>
        <taxon>Eukaryota</taxon>
        <taxon>Metazoa</taxon>
        <taxon>Ecdysozoa</taxon>
        <taxon>Arthropoda</taxon>
        <taxon>Hexapoda</taxon>
        <taxon>Insecta</taxon>
        <taxon>Pterygota</taxon>
        <taxon>Neoptera</taxon>
        <taxon>Endopterygota</taxon>
        <taxon>Hymenoptera</taxon>
        <taxon>Apocrita</taxon>
        <taxon>Proctotrupomorpha</taxon>
        <taxon>Chalcidoidea</taxon>
        <taxon>Trichogrammatidae</taxon>
        <taxon>Trichogramma</taxon>
    </lineage>
</organism>
<dbReference type="AlphaFoldDB" id="A0A6H5IUV1"/>
<protein>
    <submittedName>
        <fullName evidence="1">Uncharacterized protein</fullName>
    </submittedName>
</protein>